<protein>
    <submittedName>
        <fullName evidence="4">Alcohol dehydrogenase</fullName>
    </submittedName>
</protein>
<dbReference type="Pfam" id="PF08240">
    <property type="entry name" value="ADH_N"/>
    <property type="match status" value="1"/>
</dbReference>
<dbReference type="STRING" id="5364.A0A5C3MW15"/>
<evidence type="ECO:0000313" key="4">
    <source>
        <dbReference type="EMBL" id="TFK49524.1"/>
    </source>
</evidence>
<dbReference type="Pfam" id="PF00107">
    <property type="entry name" value="ADH_zinc_N"/>
    <property type="match status" value="1"/>
</dbReference>
<name>A0A5C3MW15_9AGAM</name>
<evidence type="ECO:0000259" key="2">
    <source>
        <dbReference type="Pfam" id="PF00107"/>
    </source>
</evidence>
<evidence type="ECO:0000256" key="1">
    <source>
        <dbReference type="ARBA" id="ARBA00023002"/>
    </source>
</evidence>
<dbReference type="OrthoDB" id="203908at2759"/>
<keyword evidence="5" id="KW-1185">Reference proteome</keyword>
<dbReference type="InterPro" id="IPR011032">
    <property type="entry name" value="GroES-like_sf"/>
</dbReference>
<accession>A0A5C3MW15</accession>
<dbReference type="InterPro" id="IPR050129">
    <property type="entry name" value="Zn_alcohol_dh"/>
</dbReference>
<dbReference type="GO" id="GO:0016491">
    <property type="term" value="F:oxidoreductase activity"/>
    <property type="evidence" value="ECO:0007669"/>
    <property type="project" value="UniProtKB-KW"/>
</dbReference>
<gene>
    <name evidence="4" type="ORF">OE88DRAFT_1662006</name>
</gene>
<dbReference type="InterPro" id="IPR036291">
    <property type="entry name" value="NAD(P)-bd_dom_sf"/>
</dbReference>
<organism evidence="4 5">
    <name type="scientific">Heliocybe sulcata</name>
    <dbReference type="NCBI Taxonomy" id="5364"/>
    <lineage>
        <taxon>Eukaryota</taxon>
        <taxon>Fungi</taxon>
        <taxon>Dikarya</taxon>
        <taxon>Basidiomycota</taxon>
        <taxon>Agaricomycotina</taxon>
        <taxon>Agaricomycetes</taxon>
        <taxon>Gloeophyllales</taxon>
        <taxon>Gloeophyllaceae</taxon>
        <taxon>Heliocybe</taxon>
    </lineage>
</organism>
<dbReference type="InterPro" id="IPR013154">
    <property type="entry name" value="ADH-like_N"/>
</dbReference>
<proteinExistence type="predicted"/>
<dbReference type="Proteomes" id="UP000305948">
    <property type="component" value="Unassembled WGS sequence"/>
</dbReference>
<sequence length="368" mass="38340">MKAALFHGTKPSPPYLTLTDLPSPTATAGSVVIKVLASSVLSYADEIFSGARTYPSLLPYVPGGGTVGIIKSAGPDVANPHLRVGTLVYCDCTIRARDDPYSTKLMLQGIGAFNARAQQVQSVWRNGSWAEEMLVPAENVYAVPPSLISLGPAQLTSLNALMIPFGGLCDGDLCVGATVVITGATGHFGSGAVAVALALGARKVIPCGRSQAGLDKLVKAFKSTPRITPVILSGESGADENAIIAAAGTGFSIDVSFDILPPSASPSLVTTALRTLRPGGTCILMGGTESDLLIPYREVMVKDITMKGVWMYDRAHFPKLLGLAECGLLDLTVFDVTSYPLTEVEEAVQAAKERAGALEQTAVVCGEM</sequence>
<feature type="domain" description="Alcohol dehydrogenase-like C-terminal" evidence="2">
    <location>
        <begin position="189"/>
        <end position="323"/>
    </location>
</feature>
<dbReference type="PANTHER" id="PTHR43401">
    <property type="entry name" value="L-THREONINE 3-DEHYDROGENASE"/>
    <property type="match status" value="1"/>
</dbReference>
<reference evidence="4 5" key="1">
    <citation type="journal article" date="2019" name="Nat. Ecol. Evol.">
        <title>Megaphylogeny resolves global patterns of mushroom evolution.</title>
        <authorList>
            <person name="Varga T."/>
            <person name="Krizsan K."/>
            <person name="Foldi C."/>
            <person name="Dima B."/>
            <person name="Sanchez-Garcia M."/>
            <person name="Sanchez-Ramirez S."/>
            <person name="Szollosi G.J."/>
            <person name="Szarkandi J.G."/>
            <person name="Papp V."/>
            <person name="Albert L."/>
            <person name="Andreopoulos W."/>
            <person name="Angelini C."/>
            <person name="Antonin V."/>
            <person name="Barry K.W."/>
            <person name="Bougher N.L."/>
            <person name="Buchanan P."/>
            <person name="Buyck B."/>
            <person name="Bense V."/>
            <person name="Catcheside P."/>
            <person name="Chovatia M."/>
            <person name="Cooper J."/>
            <person name="Damon W."/>
            <person name="Desjardin D."/>
            <person name="Finy P."/>
            <person name="Geml J."/>
            <person name="Haridas S."/>
            <person name="Hughes K."/>
            <person name="Justo A."/>
            <person name="Karasinski D."/>
            <person name="Kautmanova I."/>
            <person name="Kiss B."/>
            <person name="Kocsube S."/>
            <person name="Kotiranta H."/>
            <person name="LaButti K.M."/>
            <person name="Lechner B.E."/>
            <person name="Liimatainen K."/>
            <person name="Lipzen A."/>
            <person name="Lukacs Z."/>
            <person name="Mihaltcheva S."/>
            <person name="Morgado L.N."/>
            <person name="Niskanen T."/>
            <person name="Noordeloos M.E."/>
            <person name="Ohm R.A."/>
            <person name="Ortiz-Santana B."/>
            <person name="Ovrebo C."/>
            <person name="Racz N."/>
            <person name="Riley R."/>
            <person name="Savchenko A."/>
            <person name="Shiryaev A."/>
            <person name="Soop K."/>
            <person name="Spirin V."/>
            <person name="Szebenyi C."/>
            <person name="Tomsovsky M."/>
            <person name="Tulloss R.E."/>
            <person name="Uehling J."/>
            <person name="Grigoriev I.V."/>
            <person name="Vagvolgyi C."/>
            <person name="Papp T."/>
            <person name="Martin F.M."/>
            <person name="Miettinen O."/>
            <person name="Hibbett D.S."/>
            <person name="Nagy L.G."/>
        </authorList>
    </citation>
    <scope>NUCLEOTIDE SEQUENCE [LARGE SCALE GENOMIC DNA]</scope>
    <source>
        <strain evidence="4 5">OMC1185</strain>
    </source>
</reference>
<dbReference type="Gene3D" id="3.90.180.10">
    <property type="entry name" value="Medium-chain alcohol dehydrogenases, catalytic domain"/>
    <property type="match status" value="1"/>
</dbReference>
<dbReference type="InterPro" id="IPR013149">
    <property type="entry name" value="ADH-like_C"/>
</dbReference>
<dbReference type="SUPFAM" id="SSF51735">
    <property type="entry name" value="NAD(P)-binding Rossmann-fold domains"/>
    <property type="match status" value="1"/>
</dbReference>
<dbReference type="PANTHER" id="PTHR43401:SF2">
    <property type="entry name" value="L-THREONINE 3-DEHYDROGENASE"/>
    <property type="match status" value="1"/>
</dbReference>
<dbReference type="EMBL" id="ML213515">
    <property type="protein sequence ID" value="TFK49524.1"/>
    <property type="molecule type" value="Genomic_DNA"/>
</dbReference>
<evidence type="ECO:0000313" key="5">
    <source>
        <dbReference type="Proteomes" id="UP000305948"/>
    </source>
</evidence>
<dbReference type="AlphaFoldDB" id="A0A5C3MW15"/>
<dbReference type="SUPFAM" id="SSF50129">
    <property type="entry name" value="GroES-like"/>
    <property type="match status" value="1"/>
</dbReference>
<dbReference type="Gene3D" id="3.40.50.720">
    <property type="entry name" value="NAD(P)-binding Rossmann-like Domain"/>
    <property type="match status" value="1"/>
</dbReference>
<feature type="domain" description="Alcohol dehydrogenase-like N-terminal" evidence="3">
    <location>
        <begin position="28"/>
        <end position="144"/>
    </location>
</feature>
<evidence type="ECO:0000259" key="3">
    <source>
        <dbReference type="Pfam" id="PF08240"/>
    </source>
</evidence>
<keyword evidence="1" id="KW-0560">Oxidoreductase</keyword>
<dbReference type="CDD" id="cd05188">
    <property type="entry name" value="MDR"/>
    <property type="match status" value="1"/>
</dbReference>